<gene>
    <name evidence="1" type="ORF">STRCI_005132</name>
</gene>
<protein>
    <recommendedName>
        <fullName evidence="3">WD40 repeat domain-containing protein</fullName>
    </recommendedName>
</protein>
<evidence type="ECO:0008006" key="3">
    <source>
        <dbReference type="Google" id="ProtNLM"/>
    </source>
</evidence>
<dbReference type="EMBL" id="CP114413">
    <property type="protein sequence ID" value="WAZ23766.1"/>
    <property type="molecule type" value="Genomic_DNA"/>
</dbReference>
<dbReference type="Gene3D" id="2.130.10.10">
    <property type="entry name" value="YVTN repeat-like/Quinoprotein amine dehydrogenase"/>
    <property type="match status" value="1"/>
</dbReference>
<keyword evidence="2" id="KW-1185">Reference proteome</keyword>
<dbReference type="Proteomes" id="UP001164439">
    <property type="component" value="Chromosome"/>
</dbReference>
<sequence length="422" mass="44710">MTVIEILARARTTGGAPVERLVCHPRLPLVAGLDSERPAVRVWDCGAGQLREVGCTGGESDAYGDAPGWERYQRIPVPAWHPERAELLISGEGGVVRWTPEGVSDADGVPDGARYQNLAFSPDGRTLWASPPAAAEDDSYEHSDAIDLPTGTVVAGPWWDTGVAEHPGGGLVLTLSSDQGATHGLFARAQNDAGSAGAPLRVLQRALILDCDGYEKPVFSADGRHFAIRGNAYDNSVDVFAFPSLERVLSTTLGDPSPGYPYPPEWLERMRAWSRHNLAFGTDPGVLWVGTPKGTLVALDLDSKEGEEHTVLDGSPVTALTSTTAGELLVGTAAGELALLSVPGRTADPDIAKAAVAEFLHSTSEVPEDACEGRDLEEHLVVTDGFRTWSAADLDAADAATDADPSWLQIQAAVNSLRDQEP</sequence>
<reference evidence="1" key="1">
    <citation type="submission" date="2022-12" db="EMBL/GenBank/DDBJ databases">
        <authorList>
            <person name="Ruckert C."/>
            <person name="Busche T."/>
            <person name="Kalinowski J."/>
            <person name="Wittmann C."/>
        </authorList>
    </citation>
    <scope>NUCLEOTIDE SEQUENCE</scope>
    <source>
        <strain evidence="1">DSM 40467</strain>
    </source>
</reference>
<dbReference type="InterPro" id="IPR015943">
    <property type="entry name" value="WD40/YVTN_repeat-like_dom_sf"/>
</dbReference>
<organism evidence="1 2">
    <name type="scientific">Streptomyces cinnabarinus</name>
    <dbReference type="NCBI Taxonomy" id="67287"/>
    <lineage>
        <taxon>Bacteria</taxon>
        <taxon>Bacillati</taxon>
        <taxon>Actinomycetota</taxon>
        <taxon>Actinomycetes</taxon>
        <taxon>Kitasatosporales</taxon>
        <taxon>Streptomycetaceae</taxon>
        <taxon>Streptomyces</taxon>
    </lineage>
</organism>
<evidence type="ECO:0000313" key="1">
    <source>
        <dbReference type="EMBL" id="WAZ23766.1"/>
    </source>
</evidence>
<accession>A0ABY7KLF0</accession>
<name>A0ABY7KLF0_9ACTN</name>
<proteinExistence type="predicted"/>
<dbReference type="SUPFAM" id="SSF82171">
    <property type="entry name" value="DPP6 N-terminal domain-like"/>
    <property type="match status" value="1"/>
</dbReference>
<evidence type="ECO:0000313" key="2">
    <source>
        <dbReference type="Proteomes" id="UP001164439"/>
    </source>
</evidence>
<dbReference type="RefSeq" id="WP_269661310.1">
    <property type="nucleotide sequence ID" value="NZ_CP114413.1"/>
</dbReference>